<sequence>MAEKKLNPILKLVLELGPIILFFVAYRWAPVPEGAVAEDAELAKILFATALFIPTILAALAASWILSRHLPRMAVITAILVVVFGGLTLWLRDGTFIKMKPTVLYLAFAGILGYGLLRGQSYLRYLMEEMLPMQEEGWMIFTRRFVWFFLALAVANELAWRVGGTDVWVNFKTFGLPLANFVFILAQMSLFQKFAPEESPSSD</sequence>
<comment type="similarity">
    <text evidence="5">Belongs to the YciB family.</text>
</comment>
<keyword evidence="5" id="KW-0997">Cell inner membrane</keyword>
<keyword evidence="2 5" id="KW-0812">Transmembrane</keyword>
<comment type="caution">
    <text evidence="6">The sequence shown here is derived from an EMBL/GenBank/DDBJ whole genome shotgun (WGS) entry which is preliminary data.</text>
</comment>
<evidence type="ECO:0000256" key="5">
    <source>
        <dbReference type="HAMAP-Rule" id="MF_00189"/>
    </source>
</evidence>
<evidence type="ECO:0000313" key="7">
    <source>
        <dbReference type="Proteomes" id="UP000436016"/>
    </source>
</evidence>
<reference evidence="6 7" key="1">
    <citation type="submission" date="2019-12" db="EMBL/GenBank/DDBJ databases">
        <title>Strain KN286 was isolated from seawater, which was collected from Caroline Seamount in the tropical western Pacific.</title>
        <authorList>
            <person name="Wang Q."/>
        </authorList>
    </citation>
    <scope>NUCLEOTIDE SEQUENCE [LARGE SCALE GENOMIC DNA]</scope>
    <source>
        <strain evidence="6 7">KN286</strain>
    </source>
</reference>
<comment type="subcellular location">
    <subcellularLocation>
        <location evidence="5">Cell inner membrane</location>
        <topology evidence="5">Multi-pass membrane protein</topology>
    </subcellularLocation>
</comment>
<dbReference type="Proteomes" id="UP000436016">
    <property type="component" value="Unassembled WGS sequence"/>
</dbReference>
<keyword evidence="7" id="KW-1185">Reference proteome</keyword>
<name>A0A6B0TVH0_9RHOB</name>
<feature type="transmembrane region" description="Helical" evidence="5">
    <location>
        <begin position="12"/>
        <end position="29"/>
    </location>
</feature>
<dbReference type="NCBIfam" id="NF001323">
    <property type="entry name" value="PRK00259.1-1"/>
    <property type="match status" value="1"/>
</dbReference>
<accession>A0A6B0TVH0</accession>
<dbReference type="Pfam" id="PF04279">
    <property type="entry name" value="IspA"/>
    <property type="match status" value="1"/>
</dbReference>
<gene>
    <name evidence="5" type="primary">yciB</name>
    <name evidence="6" type="ORF">GSH16_08810</name>
</gene>
<feature type="transmembrane region" description="Helical" evidence="5">
    <location>
        <begin position="144"/>
        <end position="162"/>
    </location>
</feature>
<evidence type="ECO:0000256" key="2">
    <source>
        <dbReference type="ARBA" id="ARBA00022692"/>
    </source>
</evidence>
<evidence type="ECO:0000256" key="4">
    <source>
        <dbReference type="ARBA" id="ARBA00023136"/>
    </source>
</evidence>
<feature type="transmembrane region" description="Helical" evidence="5">
    <location>
        <begin position="174"/>
        <end position="191"/>
    </location>
</feature>
<proteinExistence type="inferred from homology"/>
<evidence type="ECO:0000256" key="1">
    <source>
        <dbReference type="ARBA" id="ARBA00022475"/>
    </source>
</evidence>
<dbReference type="EMBL" id="WUWG01000003">
    <property type="protein sequence ID" value="MXU65548.1"/>
    <property type="molecule type" value="Genomic_DNA"/>
</dbReference>
<feature type="transmembrane region" description="Helical" evidence="5">
    <location>
        <begin position="73"/>
        <end position="91"/>
    </location>
</feature>
<dbReference type="InterPro" id="IPR006008">
    <property type="entry name" value="YciB"/>
</dbReference>
<organism evidence="6 7">
    <name type="scientific">Oceanomicrobium pacificus</name>
    <dbReference type="NCBI Taxonomy" id="2692916"/>
    <lineage>
        <taxon>Bacteria</taxon>
        <taxon>Pseudomonadati</taxon>
        <taxon>Pseudomonadota</taxon>
        <taxon>Alphaproteobacteria</taxon>
        <taxon>Rhodobacterales</taxon>
        <taxon>Paracoccaceae</taxon>
        <taxon>Oceanomicrobium</taxon>
    </lineage>
</organism>
<feature type="transmembrane region" description="Helical" evidence="5">
    <location>
        <begin position="45"/>
        <end position="66"/>
    </location>
</feature>
<dbReference type="PANTHER" id="PTHR36917">
    <property type="entry name" value="INTRACELLULAR SEPTATION PROTEIN A-RELATED"/>
    <property type="match status" value="1"/>
</dbReference>
<keyword evidence="4 5" id="KW-0472">Membrane</keyword>
<dbReference type="RefSeq" id="WP_160854118.1">
    <property type="nucleotide sequence ID" value="NZ_WUWG01000003.1"/>
</dbReference>
<feature type="transmembrane region" description="Helical" evidence="5">
    <location>
        <begin position="103"/>
        <end position="123"/>
    </location>
</feature>
<keyword evidence="1 5" id="KW-1003">Cell membrane</keyword>
<evidence type="ECO:0000256" key="3">
    <source>
        <dbReference type="ARBA" id="ARBA00022989"/>
    </source>
</evidence>
<comment type="function">
    <text evidence="5">Plays a role in cell envelope biogenesis, maintenance of cell envelope integrity and membrane homeostasis.</text>
</comment>
<dbReference type="GO" id="GO:0005886">
    <property type="term" value="C:plasma membrane"/>
    <property type="evidence" value="ECO:0007669"/>
    <property type="project" value="UniProtKB-SubCell"/>
</dbReference>
<dbReference type="AlphaFoldDB" id="A0A6B0TVH0"/>
<keyword evidence="3 5" id="KW-1133">Transmembrane helix</keyword>
<dbReference type="HAMAP" id="MF_00189">
    <property type="entry name" value="YciB"/>
    <property type="match status" value="1"/>
</dbReference>
<dbReference type="PANTHER" id="PTHR36917:SF1">
    <property type="entry name" value="INNER MEMBRANE-SPANNING PROTEIN YCIB"/>
    <property type="match status" value="1"/>
</dbReference>
<protein>
    <recommendedName>
        <fullName evidence="5">Inner membrane-spanning protein YciB</fullName>
    </recommendedName>
</protein>
<evidence type="ECO:0000313" key="6">
    <source>
        <dbReference type="EMBL" id="MXU65548.1"/>
    </source>
</evidence>